<feature type="region of interest" description="Disordered" evidence="10">
    <location>
        <begin position="1"/>
        <end position="28"/>
    </location>
</feature>
<gene>
    <name evidence="12" type="primary">YIF1B</name>
</gene>
<evidence type="ECO:0000256" key="8">
    <source>
        <dbReference type="ARBA" id="ARBA00023136"/>
    </source>
</evidence>
<evidence type="ECO:0000256" key="2">
    <source>
        <dbReference type="ARBA" id="ARBA00022448"/>
    </source>
</evidence>
<dbReference type="GO" id="GO:0015031">
    <property type="term" value="P:protein transport"/>
    <property type="evidence" value="ECO:0007669"/>
    <property type="project" value="UniProtKB-KW"/>
</dbReference>
<keyword evidence="3 9" id="KW-0812">Transmembrane</keyword>
<feature type="transmembrane region" description="Helical" evidence="9">
    <location>
        <begin position="148"/>
        <end position="170"/>
    </location>
</feature>
<dbReference type="PANTHER" id="PTHR14083:SF1">
    <property type="entry name" value="PROTEIN YIF1B"/>
    <property type="match status" value="1"/>
</dbReference>
<sequence length="274" mass="29986">MSAAGGGSRPGRAPAQRRPPAPPLFEDTSRAAAPAPVSSLAAAYGSSLASQGKALVDRNIERLVPVGRLKYYFAVDSLYVGRKLGRLLFPFLHQDWQVQYQQDRPVAPRLDVNAPDLYIPVMAFITYILVAGLALGTQNRFSPDLLGLQASSALAWLIVEVLAILLGLYLVTVNTDLTTIDLVAFSGYKYVGMIVGLVAGLLFGKTGYFLLLSWCCLSIFVFMIRTLRLKILSEAAAEGVLVRGAKNQLRMYLTMAVAGLQPLFMYWLTFHLVR</sequence>
<dbReference type="GO" id="GO:0005789">
    <property type="term" value="C:endoplasmic reticulum membrane"/>
    <property type="evidence" value="ECO:0007669"/>
    <property type="project" value="UniProtKB-SubCell"/>
</dbReference>
<comment type="function">
    <text evidence="9">Has a role in transport between endoplasmic reticulum and Golgi.</text>
</comment>
<dbReference type="Pfam" id="PF03878">
    <property type="entry name" value="YIF1"/>
    <property type="match status" value="1"/>
</dbReference>
<proteinExistence type="inferred from homology"/>
<evidence type="ECO:0000256" key="6">
    <source>
        <dbReference type="ARBA" id="ARBA00022989"/>
    </source>
</evidence>
<keyword evidence="4 9" id="KW-0256">Endoplasmic reticulum</keyword>
<dbReference type="GeneID" id="129343087"/>
<evidence type="ECO:0000313" key="12">
    <source>
        <dbReference type="RefSeq" id="XP_054855065.1"/>
    </source>
</evidence>
<evidence type="ECO:0000256" key="7">
    <source>
        <dbReference type="ARBA" id="ARBA00023034"/>
    </source>
</evidence>
<evidence type="ECO:0000256" key="1">
    <source>
        <dbReference type="ARBA" id="ARBA00009727"/>
    </source>
</evidence>
<evidence type="ECO:0000256" key="10">
    <source>
        <dbReference type="SAM" id="MobiDB-lite"/>
    </source>
</evidence>
<reference evidence="12" key="1">
    <citation type="submission" date="2025-08" db="UniProtKB">
        <authorList>
            <consortium name="RefSeq"/>
        </authorList>
    </citation>
    <scope>IDENTIFICATION</scope>
    <source>
        <tissue evidence="12">Blood</tissue>
    </source>
</reference>
<feature type="transmembrane region" description="Helical" evidence="9">
    <location>
        <begin position="208"/>
        <end position="228"/>
    </location>
</feature>
<comment type="similarity">
    <text evidence="1 9">Belongs to the YIF1 family.</text>
</comment>
<feature type="transmembrane region" description="Helical" evidence="9">
    <location>
        <begin position="117"/>
        <end position="136"/>
    </location>
</feature>
<evidence type="ECO:0000313" key="11">
    <source>
        <dbReference type="Proteomes" id="UP001190640"/>
    </source>
</evidence>
<comment type="subcellular location">
    <subcellularLocation>
        <location evidence="9">Endoplasmic reticulum membrane</location>
        <topology evidence="9">Multi-pass membrane protein</topology>
    </subcellularLocation>
    <subcellularLocation>
        <location evidence="9">Golgi apparatus membrane</location>
        <topology evidence="9">Multi-pass membrane protein</topology>
    </subcellularLocation>
</comment>
<dbReference type="GO" id="GO:0000139">
    <property type="term" value="C:Golgi membrane"/>
    <property type="evidence" value="ECO:0007669"/>
    <property type="project" value="UniProtKB-SubCell"/>
</dbReference>
<dbReference type="PANTHER" id="PTHR14083">
    <property type="entry name" value="YIP1 INTERACTING FACTOR HOMOLOG YIF1 PROTEIN"/>
    <property type="match status" value="1"/>
</dbReference>
<keyword evidence="7 9" id="KW-0333">Golgi apparatus</keyword>
<dbReference type="CTD" id="90522"/>
<dbReference type="InterPro" id="IPR005578">
    <property type="entry name" value="Yif1_fam"/>
</dbReference>
<accession>A0AA97LGR7</accession>
<keyword evidence="8 9" id="KW-0472">Membrane</keyword>
<name>A0AA97LGR7_EUBMA</name>
<evidence type="ECO:0000256" key="3">
    <source>
        <dbReference type="ARBA" id="ARBA00022692"/>
    </source>
</evidence>
<evidence type="ECO:0000256" key="5">
    <source>
        <dbReference type="ARBA" id="ARBA00022927"/>
    </source>
</evidence>
<protein>
    <recommendedName>
        <fullName evidence="9">Protein YIF1</fullName>
    </recommendedName>
</protein>
<feature type="transmembrane region" description="Helical" evidence="9">
    <location>
        <begin position="249"/>
        <end position="268"/>
    </location>
</feature>
<keyword evidence="6 9" id="KW-1133">Transmembrane helix</keyword>
<evidence type="ECO:0000256" key="4">
    <source>
        <dbReference type="ARBA" id="ARBA00022824"/>
    </source>
</evidence>
<feature type="transmembrane region" description="Helical" evidence="9">
    <location>
        <begin position="182"/>
        <end position="202"/>
    </location>
</feature>
<dbReference type="KEGG" id="emc:129343087"/>
<dbReference type="GO" id="GO:0030134">
    <property type="term" value="C:COPII-coated ER to Golgi transport vesicle"/>
    <property type="evidence" value="ECO:0007669"/>
    <property type="project" value="TreeGrafter"/>
</dbReference>
<dbReference type="RefSeq" id="XP_054855065.1">
    <property type="nucleotide sequence ID" value="XM_054999090.1"/>
</dbReference>
<keyword evidence="2 9" id="KW-0813">Transport</keyword>
<dbReference type="AlphaFoldDB" id="A0AA97LGR7"/>
<evidence type="ECO:0000256" key="9">
    <source>
        <dbReference type="RuleBase" id="RU368073"/>
    </source>
</evidence>
<organism evidence="11 12">
    <name type="scientific">Eublepharis macularius</name>
    <name type="common">Leopard gecko</name>
    <name type="synonym">Cyrtodactylus macularius</name>
    <dbReference type="NCBI Taxonomy" id="481883"/>
    <lineage>
        <taxon>Eukaryota</taxon>
        <taxon>Metazoa</taxon>
        <taxon>Chordata</taxon>
        <taxon>Craniata</taxon>
        <taxon>Vertebrata</taxon>
        <taxon>Euteleostomi</taxon>
        <taxon>Lepidosauria</taxon>
        <taxon>Squamata</taxon>
        <taxon>Bifurcata</taxon>
        <taxon>Gekkota</taxon>
        <taxon>Eublepharidae</taxon>
        <taxon>Eublepharinae</taxon>
        <taxon>Eublepharis</taxon>
    </lineage>
</organism>
<dbReference type="Proteomes" id="UP001190640">
    <property type="component" value="Chromosome 15"/>
</dbReference>
<dbReference type="GO" id="GO:0005793">
    <property type="term" value="C:endoplasmic reticulum-Golgi intermediate compartment"/>
    <property type="evidence" value="ECO:0007669"/>
    <property type="project" value="UniProtKB-UniRule"/>
</dbReference>
<keyword evidence="11" id="KW-1185">Reference proteome</keyword>
<dbReference type="GO" id="GO:0006888">
    <property type="term" value="P:endoplasmic reticulum to Golgi vesicle-mediated transport"/>
    <property type="evidence" value="ECO:0007669"/>
    <property type="project" value="UniProtKB-UniRule"/>
</dbReference>
<keyword evidence="5 9" id="KW-0653">Protein transport</keyword>